<feature type="transmembrane region" description="Helical" evidence="3">
    <location>
        <begin position="716"/>
        <end position="739"/>
    </location>
</feature>
<feature type="transmembrane region" description="Helical" evidence="3">
    <location>
        <begin position="480"/>
        <end position="505"/>
    </location>
</feature>
<evidence type="ECO:0000256" key="2">
    <source>
        <dbReference type="SAM" id="MobiDB-lite"/>
    </source>
</evidence>
<evidence type="ECO:0000256" key="3">
    <source>
        <dbReference type="SAM" id="Phobius"/>
    </source>
</evidence>
<dbReference type="AlphaFoldDB" id="A0A835WRQ9"/>
<feature type="compositionally biased region" description="Pro residues" evidence="2">
    <location>
        <begin position="529"/>
        <end position="538"/>
    </location>
</feature>
<feature type="coiled-coil region" evidence="1">
    <location>
        <begin position="939"/>
        <end position="968"/>
    </location>
</feature>
<protein>
    <submittedName>
        <fullName evidence="4">Uncharacterized protein</fullName>
    </submittedName>
</protein>
<organism evidence="4 5">
    <name type="scientific">Chlamydomonas schloesseri</name>
    <dbReference type="NCBI Taxonomy" id="2026947"/>
    <lineage>
        <taxon>Eukaryota</taxon>
        <taxon>Viridiplantae</taxon>
        <taxon>Chlorophyta</taxon>
        <taxon>core chlorophytes</taxon>
        <taxon>Chlorophyceae</taxon>
        <taxon>CS clade</taxon>
        <taxon>Chlamydomonadales</taxon>
        <taxon>Chlamydomonadaceae</taxon>
        <taxon>Chlamydomonas</taxon>
    </lineage>
</organism>
<dbReference type="Proteomes" id="UP000613740">
    <property type="component" value="Unassembled WGS sequence"/>
</dbReference>
<accession>A0A835WRQ9</accession>
<keyword evidence="3" id="KW-1133">Transmembrane helix</keyword>
<reference evidence="4" key="1">
    <citation type="journal article" date="2020" name="bioRxiv">
        <title>Comparative genomics of Chlamydomonas.</title>
        <authorList>
            <person name="Craig R.J."/>
            <person name="Hasan A.R."/>
            <person name="Ness R.W."/>
            <person name="Keightley P.D."/>
        </authorList>
    </citation>
    <scope>NUCLEOTIDE SEQUENCE</scope>
    <source>
        <strain evidence="4">CCAP 11/173</strain>
    </source>
</reference>
<gene>
    <name evidence="4" type="ORF">HYH02_003240</name>
</gene>
<feature type="transmembrane region" description="Helical" evidence="3">
    <location>
        <begin position="820"/>
        <end position="850"/>
    </location>
</feature>
<keyword evidence="1" id="KW-0175">Coiled coil</keyword>
<feature type="compositionally biased region" description="Pro residues" evidence="2">
    <location>
        <begin position="549"/>
        <end position="560"/>
    </location>
</feature>
<comment type="caution">
    <text evidence="4">The sequence shown here is derived from an EMBL/GenBank/DDBJ whole genome shotgun (WGS) entry which is preliminary data.</text>
</comment>
<evidence type="ECO:0000313" key="5">
    <source>
        <dbReference type="Proteomes" id="UP000613740"/>
    </source>
</evidence>
<keyword evidence="5" id="KW-1185">Reference proteome</keyword>
<keyword evidence="3" id="KW-0472">Membrane</keyword>
<feature type="region of interest" description="Disordered" evidence="2">
    <location>
        <begin position="1040"/>
        <end position="1065"/>
    </location>
</feature>
<feature type="transmembrane region" description="Helical" evidence="3">
    <location>
        <begin position="907"/>
        <end position="926"/>
    </location>
</feature>
<evidence type="ECO:0000313" key="4">
    <source>
        <dbReference type="EMBL" id="KAG2452209.1"/>
    </source>
</evidence>
<dbReference type="EMBL" id="JAEHOD010000006">
    <property type="protein sequence ID" value="KAG2452209.1"/>
    <property type="molecule type" value="Genomic_DNA"/>
</dbReference>
<dbReference type="PANTHER" id="PTHR48174:SF5">
    <property type="entry name" value="VACUOLAR PROTEIN SORTING-ASSOCIATED PROTEIN 62"/>
    <property type="match status" value="1"/>
</dbReference>
<dbReference type="PANTHER" id="PTHR48174">
    <property type="entry name" value="DUF946 FAMILY PROTEIN"/>
    <property type="match status" value="1"/>
</dbReference>
<sequence>MPSNQYYDTSEDWISGISAQGRGGCTMAKKATFQQPPTCVRPRVPVPREQAARMGHRFAPILYQHPLDSSWLSDPATWYRQATKYETVTWQQLRKINVPDGTGYTDQEYIEGQNLVATRLFTPKYNATSDQTNFTVVSSEELQRRAVVDPVVGGRLTGKVYYTLFRPFNPKDDTLYPYSYVYSYMLFYPWNGCSNQLLATQVDGKDQGVEYYMCGDGAHEGDLEHIKVWVCEDDMLAEDPSTAIRRAQYSQHGWLPEFDCEAGECNWERDERGTRRLVSYAGLFSHANWNNATNLYVYEKIRWTSLINMDGLYLGDRYVKGPVFYPNENNTLWLPYMSEMEPGQLHREFEWAAFPGTWGGTLYGTNGRTLTCLFNNQSVEAPCNATNPAYYILQLVIRPIGWNMDNITWGNNAEGNTVSGPLWRRRFAFNWELERAAPLYSESIAGGFLDTFDGLCPFEANITTPDEGAGVFQHTNLAQFLGAVVGLVLASSVVAFAMVLPMLLVRREERVLRQLQQEVELMKQQHTPTPTPGTPTPEPHQELHQQELPPVPPPPLPVPPPPPPYVVEAVAAGSVRTADAGSAEAAMAAAAAVGSLAAHAAAAAVPVGEAQLLAAPAHQQQQIDLAGQQMASMSAISESGGSVGSAAGSGGAATAAAAAAKAAESTPASAGGGKSVAAPAIPPALAHQSLQMSYVDMSHEFITRVFHASVMHRYTLAAWIFVGVSCFICAVVLGVMGIADVATALDRLVPLPLWKVLSKAVSIVFGIFGIVNLAIIITSIWIRPAVTTACYAWCNAKCGSLCGCGCCRRMSRMDAARRSWTAHAVLAGLLGIELNVTMLIFTLGMMIWVARLGIEESCYYVLKGLFTAAYFLNDVCLDLSVIGIYTPVCGTDLTALCAVWSDLNVDYLVYGCLLFVIAETMFLVLATTNYVGMRTGAAITAAMDLASRASREAEAAEARRRLRRKQQKAAVSSAAAALATGGIRRASQWSSGFFKPRKGQLVPAAAPPQQQLVAPAAAEARQVQSLPALALGGGAAEAASAAAAQQAAQGDDALAPPAGQAASRE</sequence>
<proteinExistence type="predicted"/>
<name>A0A835WRQ9_9CHLO</name>
<feature type="transmembrane region" description="Helical" evidence="3">
    <location>
        <begin position="759"/>
        <end position="782"/>
    </location>
</feature>
<evidence type="ECO:0000256" key="1">
    <source>
        <dbReference type="SAM" id="Coils"/>
    </source>
</evidence>
<dbReference type="OrthoDB" id="512792at2759"/>
<feature type="region of interest" description="Disordered" evidence="2">
    <location>
        <begin position="522"/>
        <end position="560"/>
    </location>
</feature>
<feature type="compositionally biased region" description="Low complexity" evidence="2">
    <location>
        <begin position="1040"/>
        <end position="1058"/>
    </location>
</feature>
<keyword evidence="3" id="KW-0812">Transmembrane</keyword>